<proteinExistence type="inferred from homology"/>
<evidence type="ECO:0000256" key="2">
    <source>
        <dbReference type="ARBA" id="ARBA00009694"/>
    </source>
</evidence>
<dbReference type="InterPro" id="IPR006696">
    <property type="entry name" value="DUF423"/>
</dbReference>
<dbReference type="PANTHER" id="PTHR43461:SF1">
    <property type="entry name" value="TRANSMEMBRANE PROTEIN 256"/>
    <property type="match status" value="1"/>
</dbReference>
<dbReference type="PANTHER" id="PTHR43461">
    <property type="entry name" value="TRANSMEMBRANE PROTEIN 256"/>
    <property type="match status" value="1"/>
</dbReference>
<protein>
    <submittedName>
        <fullName evidence="8">DUF423 domain-containing protein</fullName>
    </submittedName>
</protein>
<comment type="caution">
    <text evidence="8">The sequence shown here is derived from an EMBL/GenBank/DDBJ whole genome shotgun (WGS) entry which is preliminary data.</text>
</comment>
<dbReference type="Pfam" id="PF04241">
    <property type="entry name" value="DUF423"/>
    <property type="match status" value="1"/>
</dbReference>
<evidence type="ECO:0000256" key="7">
    <source>
        <dbReference type="SAM" id="SignalP"/>
    </source>
</evidence>
<comment type="similarity">
    <text evidence="2">Belongs to the UPF0382 family.</text>
</comment>
<name>A0ABR7RIW3_9PROT</name>
<comment type="subcellular location">
    <subcellularLocation>
        <location evidence="1">Membrane</location>
        <topology evidence="1">Multi-pass membrane protein</topology>
    </subcellularLocation>
</comment>
<dbReference type="RefSeq" id="WP_187783424.1">
    <property type="nucleotide sequence ID" value="NZ_JACTVA010000006.1"/>
</dbReference>
<feature type="transmembrane region" description="Helical" evidence="6">
    <location>
        <begin position="33"/>
        <end position="55"/>
    </location>
</feature>
<keyword evidence="9" id="KW-1185">Reference proteome</keyword>
<gene>
    <name evidence="8" type="ORF">IBL26_05305</name>
</gene>
<reference evidence="8 9" key="1">
    <citation type="journal article" date="2013" name="Int. J. Syst. Evol. Microbiol.">
        <title>Roseomonas aerophila sp. nov., isolated from air.</title>
        <authorList>
            <person name="Kim S.J."/>
            <person name="Weon H.Y."/>
            <person name="Ahn J.H."/>
            <person name="Hong S.B."/>
            <person name="Seok S.J."/>
            <person name="Whang K.S."/>
            <person name="Kwon S.W."/>
        </authorList>
    </citation>
    <scope>NUCLEOTIDE SEQUENCE [LARGE SCALE GENOMIC DNA]</scope>
    <source>
        <strain evidence="8 9">NBRC 108923</strain>
    </source>
</reference>
<sequence>MARLWLVLGALSGCVAVGLSAWAAHGLDAAQAALAASALTMQGWHALALLATGLLAERRRGALPHIAGAGFALGSLAFCGAVWWRALAGTSLGSVAPLGGTVLMLAWLVLALAAARRPAPPALNPPSAERHP</sequence>
<keyword evidence="5 6" id="KW-0472">Membrane</keyword>
<keyword evidence="4 6" id="KW-1133">Transmembrane helix</keyword>
<evidence type="ECO:0000256" key="1">
    <source>
        <dbReference type="ARBA" id="ARBA00004141"/>
    </source>
</evidence>
<feature type="chain" id="PRO_5045989898" evidence="7">
    <location>
        <begin position="24"/>
        <end position="132"/>
    </location>
</feature>
<evidence type="ECO:0000256" key="4">
    <source>
        <dbReference type="ARBA" id="ARBA00022989"/>
    </source>
</evidence>
<evidence type="ECO:0000256" key="6">
    <source>
        <dbReference type="SAM" id="Phobius"/>
    </source>
</evidence>
<evidence type="ECO:0000256" key="5">
    <source>
        <dbReference type="ARBA" id="ARBA00023136"/>
    </source>
</evidence>
<feature type="transmembrane region" description="Helical" evidence="6">
    <location>
        <begin position="96"/>
        <end position="115"/>
    </location>
</feature>
<evidence type="ECO:0000313" key="9">
    <source>
        <dbReference type="Proteomes" id="UP000626026"/>
    </source>
</evidence>
<dbReference type="EMBL" id="JACTVA010000006">
    <property type="protein sequence ID" value="MBC9206244.1"/>
    <property type="molecule type" value="Genomic_DNA"/>
</dbReference>
<dbReference type="Proteomes" id="UP000626026">
    <property type="component" value="Unassembled WGS sequence"/>
</dbReference>
<keyword evidence="7" id="KW-0732">Signal</keyword>
<feature type="signal peptide" evidence="7">
    <location>
        <begin position="1"/>
        <end position="23"/>
    </location>
</feature>
<evidence type="ECO:0000256" key="3">
    <source>
        <dbReference type="ARBA" id="ARBA00022692"/>
    </source>
</evidence>
<organism evidence="8 9">
    <name type="scientific">Teichococcus aerophilus</name>
    <dbReference type="NCBI Taxonomy" id="1224513"/>
    <lineage>
        <taxon>Bacteria</taxon>
        <taxon>Pseudomonadati</taxon>
        <taxon>Pseudomonadota</taxon>
        <taxon>Alphaproteobacteria</taxon>
        <taxon>Acetobacterales</taxon>
        <taxon>Roseomonadaceae</taxon>
        <taxon>Roseomonas</taxon>
    </lineage>
</organism>
<keyword evidence="3 6" id="KW-0812">Transmembrane</keyword>
<feature type="transmembrane region" description="Helical" evidence="6">
    <location>
        <begin position="62"/>
        <end position="84"/>
    </location>
</feature>
<accession>A0ABR7RIW3</accession>
<evidence type="ECO:0000313" key="8">
    <source>
        <dbReference type="EMBL" id="MBC9206244.1"/>
    </source>
</evidence>